<dbReference type="AlphaFoldDB" id="A0A374NWU4"/>
<evidence type="ECO:0000259" key="15">
    <source>
        <dbReference type="PROSITE" id="PS51103"/>
    </source>
</evidence>
<dbReference type="PROSITE" id="PS51103">
    <property type="entry name" value="PTS_EIIC_TYPE_1"/>
    <property type="match status" value="1"/>
</dbReference>
<keyword evidence="10 12" id="KW-0472">Membrane</keyword>
<dbReference type="FunFam" id="3.30.1360.60:FF:000001">
    <property type="entry name" value="PTS system glucose-specific IIBC component PtsG"/>
    <property type="match status" value="1"/>
</dbReference>
<dbReference type="Pfam" id="PF00367">
    <property type="entry name" value="PTS_EIIB"/>
    <property type="match status" value="1"/>
</dbReference>
<keyword evidence="7 12" id="KW-0812">Transmembrane</keyword>
<keyword evidence="2" id="KW-0813">Transport</keyword>
<comment type="subcellular location">
    <subcellularLocation>
        <location evidence="1">Cell membrane</location>
        <topology evidence="1">Multi-pass membrane protein</topology>
    </subcellularLocation>
</comment>
<evidence type="ECO:0000256" key="11">
    <source>
        <dbReference type="PROSITE-ProRule" id="PRU00421"/>
    </source>
</evidence>
<feature type="transmembrane region" description="Helical" evidence="12">
    <location>
        <begin position="103"/>
        <end position="134"/>
    </location>
</feature>
<dbReference type="InterPro" id="IPR011297">
    <property type="entry name" value="PTS_IIABC_b_glu"/>
</dbReference>
<feature type="transmembrane region" description="Helical" evidence="12">
    <location>
        <begin position="265"/>
        <end position="292"/>
    </location>
</feature>
<evidence type="ECO:0000256" key="8">
    <source>
        <dbReference type="ARBA" id="ARBA00022777"/>
    </source>
</evidence>
<dbReference type="InterPro" id="IPR013013">
    <property type="entry name" value="PTS_EIIC_1"/>
</dbReference>
<gene>
    <name evidence="16" type="ORF">DXD79_31865</name>
</gene>
<feature type="domain" description="PTS EIIA type-1" evidence="13">
    <location>
        <begin position="494"/>
        <end position="598"/>
    </location>
</feature>
<dbReference type="InterPro" id="IPR001996">
    <property type="entry name" value="PTS_IIB_1"/>
</dbReference>
<dbReference type="InterPro" id="IPR011055">
    <property type="entry name" value="Dup_hybrid_motif"/>
</dbReference>
<dbReference type="PANTHER" id="PTHR30175:SF1">
    <property type="entry name" value="PTS SYSTEM ARBUTIN-, CELLOBIOSE-, AND SALICIN-SPECIFIC EIIBC COMPONENT-RELATED"/>
    <property type="match status" value="1"/>
</dbReference>
<keyword evidence="9 12" id="KW-1133">Transmembrane helix</keyword>
<evidence type="ECO:0000256" key="4">
    <source>
        <dbReference type="ARBA" id="ARBA00022597"/>
    </source>
</evidence>
<dbReference type="Pfam" id="PF02378">
    <property type="entry name" value="PTS_EIIC"/>
    <property type="match status" value="1"/>
</dbReference>
<dbReference type="Gene3D" id="3.30.1360.60">
    <property type="entry name" value="Glucose permease domain IIB"/>
    <property type="match status" value="1"/>
</dbReference>
<dbReference type="PROSITE" id="PS01035">
    <property type="entry name" value="PTS_EIIB_TYPE_1_CYS"/>
    <property type="match status" value="1"/>
</dbReference>
<dbReference type="Proteomes" id="UP000263014">
    <property type="component" value="Unassembled WGS sequence"/>
</dbReference>
<dbReference type="SUPFAM" id="SSF51261">
    <property type="entry name" value="Duplicated hybrid motif"/>
    <property type="match status" value="1"/>
</dbReference>
<dbReference type="FunFam" id="2.70.70.10:FF:000001">
    <property type="entry name" value="PTS system glucose-specific IIA component"/>
    <property type="match status" value="1"/>
</dbReference>
<evidence type="ECO:0000313" key="17">
    <source>
        <dbReference type="Proteomes" id="UP000263014"/>
    </source>
</evidence>
<dbReference type="PROSITE" id="PS51093">
    <property type="entry name" value="PTS_EIIA_TYPE_1"/>
    <property type="match status" value="1"/>
</dbReference>
<keyword evidence="8" id="KW-0418">Kinase</keyword>
<evidence type="ECO:0000259" key="14">
    <source>
        <dbReference type="PROSITE" id="PS51098"/>
    </source>
</evidence>
<dbReference type="PANTHER" id="PTHR30175">
    <property type="entry name" value="PHOSPHOTRANSFERASE SYSTEM TRANSPORT PROTEIN"/>
    <property type="match status" value="1"/>
</dbReference>
<evidence type="ECO:0000256" key="9">
    <source>
        <dbReference type="ARBA" id="ARBA00022989"/>
    </source>
</evidence>
<evidence type="ECO:0000256" key="1">
    <source>
        <dbReference type="ARBA" id="ARBA00004651"/>
    </source>
</evidence>
<dbReference type="PROSITE" id="PS51098">
    <property type="entry name" value="PTS_EIIB_TYPE_1"/>
    <property type="match status" value="1"/>
</dbReference>
<keyword evidence="3" id="KW-1003">Cell membrane</keyword>
<organism evidence="16 17">
    <name type="scientific">Hungatella hathewayi</name>
    <dbReference type="NCBI Taxonomy" id="154046"/>
    <lineage>
        <taxon>Bacteria</taxon>
        <taxon>Bacillati</taxon>
        <taxon>Bacillota</taxon>
        <taxon>Clostridia</taxon>
        <taxon>Lachnospirales</taxon>
        <taxon>Lachnospiraceae</taxon>
        <taxon>Hungatella</taxon>
    </lineage>
</organism>
<keyword evidence="4" id="KW-0762">Sugar transport</keyword>
<evidence type="ECO:0000256" key="3">
    <source>
        <dbReference type="ARBA" id="ARBA00022475"/>
    </source>
</evidence>
<evidence type="ECO:0000256" key="10">
    <source>
        <dbReference type="ARBA" id="ARBA00023136"/>
    </source>
</evidence>
<protein>
    <submittedName>
        <fullName evidence="16">PTS beta-glucoside transporter subunit IIBCA</fullName>
    </submittedName>
</protein>
<dbReference type="NCBIfam" id="TIGR01995">
    <property type="entry name" value="PTS-II-ABC-beta"/>
    <property type="match status" value="1"/>
</dbReference>
<dbReference type="RefSeq" id="WP_117621541.1">
    <property type="nucleotide sequence ID" value="NZ_QSON01000030.1"/>
</dbReference>
<reference evidence="16 17" key="1">
    <citation type="submission" date="2018-08" db="EMBL/GenBank/DDBJ databases">
        <title>A genome reference for cultivated species of the human gut microbiota.</title>
        <authorList>
            <person name="Zou Y."/>
            <person name="Xue W."/>
            <person name="Luo G."/>
        </authorList>
    </citation>
    <scope>NUCLEOTIDE SEQUENCE [LARGE SCALE GENOMIC DNA]</scope>
    <source>
        <strain evidence="16 17">TM09-12</strain>
    </source>
</reference>
<dbReference type="InterPro" id="IPR036878">
    <property type="entry name" value="Glu_permease_IIB"/>
</dbReference>
<evidence type="ECO:0000313" key="16">
    <source>
        <dbReference type="EMBL" id="RGI95550.1"/>
    </source>
</evidence>
<dbReference type="GO" id="GO:0090589">
    <property type="term" value="F:protein-phosphocysteine-trehalose phosphotransferase system transporter activity"/>
    <property type="evidence" value="ECO:0007669"/>
    <property type="project" value="TreeGrafter"/>
</dbReference>
<dbReference type="PROSITE" id="PS00371">
    <property type="entry name" value="PTS_EIIA_TYPE_1_HIS"/>
    <property type="match status" value="1"/>
</dbReference>
<dbReference type="Pfam" id="PF00358">
    <property type="entry name" value="PTS_EIIA_1"/>
    <property type="match status" value="1"/>
</dbReference>
<dbReference type="EMBL" id="QSON01000030">
    <property type="protein sequence ID" value="RGI95550.1"/>
    <property type="molecule type" value="Genomic_DNA"/>
</dbReference>
<dbReference type="NCBIfam" id="TIGR00830">
    <property type="entry name" value="PTBA"/>
    <property type="match status" value="1"/>
</dbReference>
<accession>A0A374NWU4</accession>
<dbReference type="GO" id="GO:0008982">
    <property type="term" value="F:protein-N(PI)-phosphohistidine-sugar phosphotransferase activity"/>
    <property type="evidence" value="ECO:0007669"/>
    <property type="project" value="InterPro"/>
</dbReference>
<feature type="transmembrane region" description="Helical" evidence="12">
    <location>
        <begin position="207"/>
        <end position="225"/>
    </location>
</feature>
<comment type="caution">
    <text evidence="16">The sequence shown here is derived from an EMBL/GenBank/DDBJ whole genome shotgun (WGS) entry which is preliminary data.</text>
</comment>
<sequence length="626" mass="66516">MDYQKTASEILKHIGGEKNVVSLEHCSTRLRFILADRSKADADAVKKIPGVMGVADKVQFQIIIGNSVVEVYEAILKQASFSGDAKAEKKSEKSNIGRTVMEFVIAVFQPIIPAIAGGGILKAMLSLCVLIGILDNTSTLFTILNLLGDAPLYFLPLMVAVSASKRLKVNSFVALSVVGALLLPNMTTLLSAEGGTVFLGFTLQKIAYAYQIFPALLSMFLLAAVERFFNKIVPKPVRILFVPMLCLLIVVPSTLLVLGPLGYNFGTLLTSAILFLYDKLGFIAVGLLAMVLPFCTAAGMHKAFVPYAISSLASMGSELVYLPANLAHNISESGACFGVVLRTKNKELRTTALSAGISALFGITEPALYGVTLQNKRVTLGVMAGALLSGLSIGFTVVRAYTIVGPGLASMATFIDPEGINTMNIVWAFVGFAIAFLVAFVVTLVIFKDENETVEEASKIPAEAAPGTSAAAASETVLYCPTAGKVIPLTEVPDEVFSQKILGDGAAILPEEGVVRAPADGTIALVADTGHAIGMILDNGAELIMHVGLDTVELGGKFFDVKTENGKKVRRGEILLQYDIEEIKKAGYDVTMPVIVTSGEAFEVLAASSGSRSAADEFYHIRRRTV</sequence>
<keyword evidence="6" id="KW-0598">Phosphotransferase system</keyword>
<feature type="transmembrane region" description="Helical" evidence="12">
    <location>
        <begin position="424"/>
        <end position="447"/>
    </location>
</feature>
<dbReference type="GO" id="GO:0005886">
    <property type="term" value="C:plasma membrane"/>
    <property type="evidence" value="ECO:0007669"/>
    <property type="project" value="UniProtKB-SubCell"/>
</dbReference>
<feature type="active site" description="Phosphocysteine intermediate; for EIIB activity" evidence="11">
    <location>
        <position position="26"/>
    </location>
</feature>
<dbReference type="InterPro" id="IPR018113">
    <property type="entry name" value="PTrfase_EIIB_Cys"/>
</dbReference>
<feature type="transmembrane region" description="Helical" evidence="12">
    <location>
        <begin position="172"/>
        <end position="192"/>
    </location>
</feature>
<dbReference type="InterPro" id="IPR003352">
    <property type="entry name" value="PTS_EIIC"/>
</dbReference>
<evidence type="ECO:0000256" key="5">
    <source>
        <dbReference type="ARBA" id="ARBA00022679"/>
    </source>
</evidence>
<dbReference type="GO" id="GO:0009401">
    <property type="term" value="P:phosphoenolpyruvate-dependent sugar phosphotransferase system"/>
    <property type="evidence" value="ECO:0007669"/>
    <property type="project" value="UniProtKB-KW"/>
</dbReference>
<evidence type="ECO:0000256" key="2">
    <source>
        <dbReference type="ARBA" id="ARBA00022448"/>
    </source>
</evidence>
<evidence type="ECO:0000256" key="12">
    <source>
        <dbReference type="SAM" id="Phobius"/>
    </source>
</evidence>
<feature type="transmembrane region" description="Helical" evidence="12">
    <location>
        <begin position="352"/>
        <end position="371"/>
    </location>
</feature>
<dbReference type="CDD" id="cd00212">
    <property type="entry name" value="PTS_IIB_glc"/>
    <property type="match status" value="1"/>
</dbReference>
<keyword evidence="5" id="KW-0808">Transferase</keyword>
<name>A0A374NWU4_9FIRM</name>
<dbReference type="InterPro" id="IPR050558">
    <property type="entry name" value="PTS_Sugar-Specific_Components"/>
</dbReference>
<feature type="domain" description="PTS EIIB type-1" evidence="14">
    <location>
        <begin position="4"/>
        <end position="85"/>
    </location>
</feature>
<dbReference type="Gene3D" id="2.70.70.10">
    <property type="entry name" value="Glucose Permease (Domain IIA)"/>
    <property type="match status" value="1"/>
</dbReference>
<feature type="transmembrane region" description="Helical" evidence="12">
    <location>
        <begin position="378"/>
        <end position="404"/>
    </location>
</feature>
<evidence type="ECO:0000259" key="13">
    <source>
        <dbReference type="PROSITE" id="PS51093"/>
    </source>
</evidence>
<dbReference type="GO" id="GO:0015771">
    <property type="term" value="P:trehalose transport"/>
    <property type="evidence" value="ECO:0007669"/>
    <property type="project" value="TreeGrafter"/>
</dbReference>
<feature type="transmembrane region" description="Helical" evidence="12">
    <location>
        <begin position="140"/>
        <end position="160"/>
    </location>
</feature>
<dbReference type="InterPro" id="IPR001127">
    <property type="entry name" value="PTS_EIIA_1_perm"/>
</dbReference>
<dbReference type="SUPFAM" id="SSF55604">
    <property type="entry name" value="Glucose permease domain IIB"/>
    <property type="match status" value="1"/>
</dbReference>
<evidence type="ECO:0000256" key="6">
    <source>
        <dbReference type="ARBA" id="ARBA00022683"/>
    </source>
</evidence>
<proteinExistence type="predicted"/>
<dbReference type="GO" id="GO:0016301">
    <property type="term" value="F:kinase activity"/>
    <property type="evidence" value="ECO:0007669"/>
    <property type="project" value="UniProtKB-KW"/>
</dbReference>
<evidence type="ECO:0000256" key="7">
    <source>
        <dbReference type="ARBA" id="ARBA00022692"/>
    </source>
</evidence>
<feature type="domain" description="PTS EIIC type-1" evidence="15">
    <location>
        <begin position="102"/>
        <end position="458"/>
    </location>
</feature>
<feature type="transmembrane region" description="Helical" evidence="12">
    <location>
        <begin position="237"/>
        <end position="259"/>
    </location>
</feature>
<feature type="transmembrane region" description="Helical" evidence="12">
    <location>
        <begin position="304"/>
        <end position="324"/>
    </location>
</feature>